<feature type="transmembrane region" description="Helical" evidence="5">
    <location>
        <begin position="41"/>
        <end position="63"/>
    </location>
</feature>
<evidence type="ECO:0000313" key="7">
    <source>
        <dbReference type="Proteomes" id="UP000789706"/>
    </source>
</evidence>
<dbReference type="OrthoDB" id="2444059at2759"/>
<reference evidence="6" key="1">
    <citation type="submission" date="2021-06" db="EMBL/GenBank/DDBJ databases">
        <authorList>
            <person name="Kallberg Y."/>
            <person name="Tangrot J."/>
            <person name="Rosling A."/>
        </authorList>
    </citation>
    <scope>NUCLEOTIDE SEQUENCE</scope>
    <source>
        <strain evidence="6">AZ414A</strain>
    </source>
</reference>
<organism evidence="6 7">
    <name type="scientific">Diversispora eburnea</name>
    <dbReference type="NCBI Taxonomy" id="1213867"/>
    <lineage>
        <taxon>Eukaryota</taxon>
        <taxon>Fungi</taxon>
        <taxon>Fungi incertae sedis</taxon>
        <taxon>Mucoromycota</taxon>
        <taxon>Glomeromycotina</taxon>
        <taxon>Glomeromycetes</taxon>
        <taxon>Diversisporales</taxon>
        <taxon>Diversisporaceae</taxon>
        <taxon>Diversispora</taxon>
    </lineage>
</organism>
<evidence type="ECO:0000256" key="2">
    <source>
        <dbReference type="ARBA" id="ARBA00022692"/>
    </source>
</evidence>
<evidence type="ECO:0000256" key="1">
    <source>
        <dbReference type="ARBA" id="ARBA00004141"/>
    </source>
</evidence>
<gene>
    <name evidence="6" type="ORF">DEBURN_LOCUS2249</name>
</gene>
<feature type="transmembrane region" description="Helical" evidence="5">
    <location>
        <begin position="116"/>
        <end position="138"/>
    </location>
</feature>
<sequence length="301" mass="35303">MPTYTPSQIFYLSLHFTSIFLILVLNIHLFRSKPFITKWTLIQICLSLLGYSLFAISSLVIFGDRIQSEDSEELCSILAKLTTFFHYPVITFTSVLSCYLWFLIVKTNLNLEKVTLRWISAMIWGWSLVYLLFIIIMARDERMVKTTMYCKLQVKWYNYYVYWTVMSILILFNFGFGGHSIYILYKRWSIFKNKKNRQTAINLGYSVRVAAYISLYTFLMLSYLVSDTISISKSKETNDLLDKEVHIGDFTSALRQPESLELKRQETQSTNDTNVENTTETMTSVIILDLSQDFINHYNEI</sequence>
<dbReference type="GO" id="GO:0004930">
    <property type="term" value="F:G protein-coupled receptor activity"/>
    <property type="evidence" value="ECO:0007669"/>
    <property type="project" value="InterPro"/>
</dbReference>
<name>A0A9N8VEU6_9GLOM</name>
<keyword evidence="2 5" id="KW-0812">Transmembrane</keyword>
<evidence type="ECO:0000313" key="6">
    <source>
        <dbReference type="EMBL" id="CAG8452977.1"/>
    </source>
</evidence>
<dbReference type="AlphaFoldDB" id="A0A9N8VEU6"/>
<dbReference type="Proteomes" id="UP000789706">
    <property type="component" value="Unassembled WGS sequence"/>
</dbReference>
<feature type="transmembrane region" description="Helical" evidence="5">
    <location>
        <begin position="84"/>
        <end position="104"/>
    </location>
</feature>
<comment type="subcellular location">
    <subcellularLocation>
        <location evidence="1">Membrane</location>
        <topology evidence="1">Multi-pass membrane protein</topology>
    </subcellularLocation>
</comment>
<dbReference type="EMBL" id="CAJVPK010000118">
    <property type="protein sequence ID" value="CAG8452977.1"/>
    <property type="molecule type" value="Genomic_DNA"/>
</dbReference>
<keyword evidence="7" id="KW-1185">Reference proteome</keyword>
<feature type="transmembrane region" description="Helical" evidence="5">
    <location>
        <begin position="205"/>
        <end position="225"/>
    </location>
</feature>
<dbReference type="InterPro" id="IPR000832">
    <property type="entry name" value="GPCR_2_secretin-like"/>
</dbReference>
<comment type="caution">
    <text evidence="6">The sequence shown here is derived from an EMBL/GenBank/DDBJ whole genome shotgun (WGS) entry which is preliminary data.</text>
</comment>
<evidence type="ECO:0000256" key="5">
    <source>
        <dbReference type="SAM" id="Phobius"/>
    </source>
</evidence>
<protein>
    <submittedName>
        <fullName evidence="6">6644_t:CDS:1</fullName>
    </submittedName>
</protein>
<evidence type="ECO:0000256" key="4">
    <source>
        <dbReference type="ARBA" id="ARBA00023136"/>
    </source>
</evidence>
<proteinExistence type="predicted"/>
<evidence type="ECO:0000256" key="3">
    <source>
        <dbReference type="ARBA" id="ARBA00022989"/>
    </source>
</evidence>
<accession>A0A9N8VEU6</accession>
<feature type="transmembrane region" description="Helical" evidence="5">
    <location>
        <begin position="9"/>
        <end position="29"/>
    </location>
</feature>
<keyword evidence="4 5" id="KW-0472">Membrane</keyword>
<keyword evidence="3 5" id="KW-1133">Transmembrane helix</keyword>
<dbReference type="GO" id="GO:0016020">
    <property type="term" value="C:membrane"/>
    <property type="evidence" value="ECO:0007669"/>
    <property type="project" value="UniProtKB-SubCell"/>
</dbReference>
<dbReference type="Pfam" id="PF00002">
    <property type="entry name" value="7tm_2"/>
    <property type="match status" value="1"/>
</dbReference>
<dbReference type="Gene3D" id="1.20.1070.10">
    <property type="entry name" value="Rhodopsin 7-helix transmembrane proteins"/>
    <property type="match status" value="1"/>
</dbReference>
<feature type="transmembrane region" description="Helical" evidence="5">
    <location>
        <begin position="159"/>
        <end position="185"/>
    </location>
</feature>